<reference evidence="1 2" key="1">
    <citation type="submission" date="2024-06" db="EMBL/GenBank/DDBJ databases">
        <title>Genomic Encyclopedia of Type Strains, Phase V (KMG-V): Genome sequencing to study the core and pangenomes of soil and plant-associated prokaryotes.</title>
        <authorList>
            <person name="Whitman W."/>
        </authorList>
    </citation>
    <scope>NUCLEOTIDE SEQUENCE [LARGE SCALE GENOMIC DNA]</scope>
    <source>
        <strain evidence="1 2">USDA 160</strain>
    </source>
</reference>
<dbReference type="Proteomes" id="UP001549291">
    <property type="component" value="Unassembled WGS sequence"/>
</dbReference>
<evidence type="ECO:0000313" key="1">
    <source>
        <dbReference type="EMBL" id="MET4722894.1"/>
    </source>
</evidence>
<keyword evidence="2" id="KW-1185">Reference proteome</keyword>
<dbReference type="EMBL" id="JBEPTQ010000002">
    <property type="protein sequence ID" value="MET4722894.1"/>
    <property type="molecule type" value="Genomic_DNA"/>
</dbReference>
<comment type="caution">
    <text evidence="1">The sequence shown here is derived from an EMBL/GenBank/DDBJ whole genome shotgun (WGS) entry which is preliminary data.</text>
</comment>
<sequence length="36" mass="3968">MSDELLTCPSVVAAKEAEEPIRNGIMGCARKGRMFR</sequence>
<organism evidence="1 2">
    <name type="scientific">Bradyrhizobium japonicum</name>
    <dbReference type="NCBI Taxonomy" id="375"/>
    <lineage>
        <taxon>Bacteria</taxon>
        <taxon>Pseudomonadati</taxon>
        <taxon>Pseudomonadota</taxon>
        <taxon>Alphaproteobacteria</taxon>
        <taxon>Hyphomicrobiales</taxon>
        <taxon>Nitrobacteraceae</taxon>
        <taxon>Bradyrhizobium</taxon>
    </lineage>
</organism>
<proteinExistence type="predicted"/>
<protein>
    <submittedName>
        <fullName evidence="1">Uncharacterized protein</fullName>
    </submittedName>
</protein>
<name>A0ABV2S142_BRAJP</name>
<accession>A0ABV2S142</accession>
<evidence type="ECO:0000313" key="2">
    <source>
        <dbReference type="Proteomes" id="UP001549291"/>
    </source>
</evidence>
<gene>
    <name evidence="1" type="ORF">ABIF63_007000</name>
</gene>